<protein>
    <recommendedName>
        <fullName evidence="9">Alanine--tRNA ligase</fullName>
        <ecNumber evidence="9">6.1.1.7</ecNumber>
    </recommendedName>
    <alternativeName>
        <fullName evidence="9">Alanyl-tRNA synthetase</fullName>
        <shortName evidence="9">AlaRS</shortName>
    </alternativeName>
</protein>
<dbReference type="Gene3D" id="3.30.980.10">
    <property type="entry name" value="Threonyl-trna Synthetase, Chain A, domain 2"/>
    <property type="match status" value="1"/>
</dbReference>
<dbReference type="InterPro" id="IPR002318">
    <property type="entry name" value="Ala-tRNA-lgiase_IIc"/>
</dbReference>
<dbReference type="FunFam" id="3.30.980.10:FF:000004">
    <property type="entry name" value="Alanine--tRNA ligase, cytoplasmic"/>
    <property type="match status" value="1"/>
</dbReference>
<dbReference type="InterPro" id="IPR018163">
    <property type="entry name" value="Thr/Ala-tRNA-synth_IIc_edit"/>
</dbReference>
<comment type="domain">
    <text evidence="9">Consists of three domains; the N-terminal catalytic domain, the editing domain and the C-terminal C-Ala domain. The editing domain removes incorrectly charged amino acids, while the C-Ala domain, along with tRNA(Ala), serves as a bridge to cooperatively bring together the editing and aminoacylation centers thus stimulating deacylation of misacylated tRNAs.</text>
</comment>
<evidence type="ECO:0000256" key="6">
    <source>
        <dbReference type="ARBA" id="ARBA00022884"/>
    </source>
</evidence>
<accession>A0A1J4TY11</accession>
<dbReference type="EMBL" id="MNUY01000022">
    <property type="protein sequence ID" value="OIO14935.1"/>
    <property type="molecule type" value="Genomic_DNA"/>
</dbReference>
<comment type="subcellular location">
    <subcellularLocation>
        <location evidence="9">Cytoplasm</location>
    </subcellularLocation>
</comment>
<dbReference type="AlphaFoldDB" id="A0A1J4TY11"/>
<keyword evidence="7 9" id="KW-0648">Protein biosynthesis</keyword>
<feature type="binding site" evidence="9">
    <location>
        <position position="473"/>
    </location>
    <ligand>
        <name>Zn(2+)</name>
        <dbReference type="ChEBI" id="CHEBI:29105"/>
    </ligand>
</feature>
<organism evidence="11 12">
    <name type="scientific">Candidatus Gottesmanbacteria bacterium CG1_02_37_22</name>
    <dbReference type="NCBI Taxonomy" id="1805209"/>
    <lineage>
        <taxon>Bacteria</taxon>
        <taxon>Candidatus Gottesmaniibacteriota</taxon>
    </lineage>
</organism>
<name>A0A1J4TY11_9BACT</name>
<gene>
    <name evidence="9" type="primary">alaS</name>
    <name evidence="11" type="ORF">AUJ73_01480</name>
</gene>
<proteinExistence type="inferred from homology"/>
<keyword evidence="8 9" id="KW-0030">Aminoacyl-tRNA synthetase</keyword>
<dbReference type="Proteomes" id="UP000183120">
    <property type="component" value="Unassembled WGS sequence"/>
</dbReference>
<sequence length="610" mass="69395">MINVKQKFIEFFTTHPRNHREIPSSPLVPENDPTVLFITAGMHPLVPYLLGEPHPLGKRLVDVQKSMRTDDIEEVGDLSHFTFFEMLGNWSLGDYFKKEAIFWSFEFLTGKKWLGLDPKRIYISVFEGDGNAPMDNESTLYWKDAFAAAGITAELGHPKQGVIGNARIFPYPKTKNWWGPAGQTGPCGPDSEMFYDTGLQVHDTKVHGPICHINCNCGRYLEVWNDVFMQYNKKTDGAFEKLAQQNVDTGMGHERVTAILEWLEGKVSEPDPFQTGLFKNIISSLESLSGKKYDGMYKRYMRIVADHVRSASFVISDGVMPGNKERGYILRRLIRRAVRFGRLLGINGLFMKTLSEIVIKDYQTDYMELNKNSKVITDTIGMEEKKFGNTLGRGLKELDKYQVLTGKIAFDLYQSFGFPWEMTAEIARERTQKIEKKLFEEEFKKHQELSRTAAKGTFKGGLQDQSEKTTKLHTATHLLQQTLRVVLGKHVRQKGSHITAERLRFDFSHPRKLTDEEIDKVEQIINEKIKDNLPITTEILTLDEALVKGALTVPEARYPEKVKVYSVDNFSKEVCGGPHVGFTGKLGTFKIIKEEAAGNQIRRIYASLTG</sequence>
<dbReference type="NCBIfam" id="NF002436">
    <property type="entry name" value="PRK01584.1"/>
    <property type="match status" value="1"/>
</dbReference>
<dbReference type="SUPFAM" id="SSF55186">
    <property type="entry name" value="ThrRS/AlaRS common domain"/>
    <property type="match status" value="1"/>
</dbReference>
<dbReference type="STRING" id="1805209.AUJ73_01480"/>
<dbReference type="SUPFAM" id="SSF101353">
    <property type="entry name" value="Putative anticodon-binding domain of alanyl-tRNA synthetase (AlaRS)"/>
    <property type="match status" value="1"/>
</dbReference>
<dbReference type="SUPFAM" id="SSF55681">
    <property type="entry name" value="Class II aaRS and biotin synthetases"/>
    <property type="match status" value="1"/>
</dbReference>
<evidence type="ECO:0000313" key="11">
    <source>
        <dbReference type="EMBL" id="OIO14935.1"/>
    </source>
</evidence>
<dbReference type="GO" id="GO:0006419">
    <property type="term" value="P:alanyl-tRNA aminoacylation"/>
    <property type="evidence" value="ECO:0007669"/>
    <property type="project" value="UniProtKB-UniRule"/>
</dbReference>
<dbReference type="GO" id="GO:0005524">
    <property type="term" value="F:ATP binding"/>
    <property type="evidence" value="ECO:0007669"/>
    <property type="project" value="UniProtKB-UniRule"/>
</dbReference>
<comment type="cofactor">
    <cofactor evidence="9">
        <name>Zn(2+)</name>
        <dbReference type="ChEBI" id="CHEBI:29105"/>
    </cofactor>
    <text evidence="9">Binds 1 zinc ion per subunit.</text>
</comment>
<feature type="binding site" evidence="9">
    <location>
        <position position="579"/>
    </location>
    <ligand>
        <name>Zn(2+)</name>
        <dbReference type="ChEBI" id="CHEBI:29105"/>
    </ligand>
</feature>
<keyword evidence="6 9" id="KW-0694">RNA-binding</keyword>
<evidence type="ECO:0000256" key="1">
    <source>
        <dbReference type="ARBA" id="ARBA00008226"/>
    </source>
</evidence>
<dbReference type="InterPro" id="IPR018162">
    <property type="entry name" value="Ala-tRNA-ligase_IIc_anticod-bd"/>
</dbReference>
<comment type="function">
    <text evidence="9">Catalyzes the attachment of alanine to tRNA(Ala) in a two-step reaction: alanine is first activated by ATP to form Ala-AMP and then transferred to the acceptor end of tRNA(Ala). Also edits incorrectly charged Ser-tRNA(Ala) and Gly-tRNA(Ala) via its editing domain.</text>
</comment>
<keyword evidence="3 9" id="KW-0436">Ligase</keyword>
<feature type="binding site" evidence="9">
    <location>
        <position position="477"/>
    </location>
    <ligand>
        <name>Zn(2+)</name>
        <dbReference type="ChEBI" id="CHEBI:29105"/>
    </ligand>
</feature>
<dbReference type="GO" id="GO:0004813">
    <property type="term" value="F:alanine-tRNA ligase activity"/>
    <property type="evidence" value="ECO:0007669"/>
    <property type="project" value="UniProtKB-UniRule"/>
</dbReference>
<dbReference type="GO" id="GO:0008270">
    <property type="term" value="F:zinc ion binding"/>
    <property type="evidence" value="ECO:0007669"/>
    <property type="project" value="UniProtKB-UniRule"/>
</dbReference>
<evidence type="ECO:0000313" key="12">
    <source>
        <dbReference type="Proteomes" id="UP000183120"/>
    </source>
</evidence>
<dbReference type="EC" id="6.1.1.7" evidence="9"/>
<dbReference type="InterPro" id="IPR050058">
    <property type="entry name" value="Ala-tRNA_ligase"/>
</dbReference>
<dbReference type="GO" id="GO:0000049">
    <property type="term" value="F:tRNA binding"/>
    <property type="evidence" value="ECO:0007669"/>
    <property type="project" value="UniProtKB-KW"/>
</dbReference>
<keyword evidence="2 9" id="KW-0820">tRNA-binding</keyword>
<evidence type="ECO:0000256" key="3">
    <source>
        <dbReference type="ARBA" id="ARBA00022598"/>
    </source>
</evidence>
<dbReference type="InterPro" id="IPR018164">
    <property type="entry name" value="Ala-tRNA-synth_IIc_N"/>
</dbReference>
<evidence type="ECO:0000256" key="7">
    <source>
        <dbReference type="ARBA" id="ARBA00022917"/>
    </source>
</evidence>
<dbReference type="InterPro" id="IPR012947">
    <property type="entry name" value="tRNA_SAD"/>
</dbReference>
<comment type="caution">
    <text evidence="11">The sequence shown here is derived from an EMBL/GenBank/DDBJ whole genome shotgun (WGS) entry which is preliminary data.</text>
</comment>
<feature type="binding site" evidence="9">
    <location>
        <position position="575"/>
    </location>
    <ligand>
        <name>Zn(2+)</name>
        <dbReference type="ChEBI" id="CHEBI:29105"/>
    </ligand>
</feature>
<evidence type="ECO:0000256" key="5">
    <source>
        <dbReference type="ARBA" id="ARBA00022840"/>
    </source>
</evidence>
<dbReference type="InterPro" id="IPR023033">
    <property type="entry name" value="Ala_tRNA_ligase_euk/bac"/>
</dbReference>
<keyword evidence="9" id="KW-0963">Cytoplasm</keyword>
<dbReference type="InterPro" id="IPR018165">
    <property type="entry name" value="Ala-tRNA-synth_IIc_core"/>
</dbReference>
<dbReference type="PANTHER" id="PTHR11777">
    <property type="entry name" value="ALANYL-TRNA SYNTHETASE"/>
    <property type="match status" value="1"/>
</dbReference>
<comment type="catalytic activity">
    <reaction evidence="9">
        <text>tRNA(Ala) + L-alanine + ATP = L-alanyl-tRNA(Ala) + AMP + diphosphate</text>
        <dbReference type="Rhea" id="RHEA:12540"/>
        <dbReference type="Rhea" id="RHEA-COMP:9657"/>
        <dbReference type="Rhea" id="RHEA-COMP:9923"/>
        <dbReference type="ChEBI" id="CHEBI:30616"/>
        <dbReference type="ChEBI" id="CHEBI:33019"/>
        <dbReference type="ChEBI" id="CHEBI:57972"/>
        <dbReference type="ChEBI" id="CHEBI:78442"/>
        <dbReference type="ChEBI" id="CHEBI:78497"/>
        <dbReference type="ChEBI" id="CHEBI:456215"/>
        <dbReference type="EC" id="6.1.1.7"/>
    </reaction>
</comment>
<dbReference type="PROSITE" id="PS50860">
    <property type="entry name" value="AA_TRNA_LIGASE_II_ALA"/>
    <property type="match status" value="1"/>
</dbReference>
<dbReference type="CDD" id="cd00673">
    <property type="entry name" value="AlaRS_core"/>
    <property type="match status" value="1"/>
</dbReference>
<keyword evidence="9" id="KW-0862">Zinc</keyword>
<dbReference type="GO" id="GO:0002161">
    <property type="term" value="F:aminoacyl-tRNA deacylase activity"/>
    <property type="evidence" value="ECO:0007669"/>
    <property type="project" value="TreeGrafter"/>
</dbReference>
<keyword evidence="4 9" id="KW-0547">Nucleotide-binding</keyword>
<reference evidence="11 12" key="1">
    <citation type="journal article" date="2016" name="Environ. Microbiol.">
        <title>Genomic resolution of a cold subsurface aquifer community provides metabolic insights for novel microbes adapted to high CO concentrations.</title>
        <authorList>
            <person name="Probst A.J."/>
            <person name="Castelle C.J."/>
            <person name="Singh A."/>
            <person name="Brown C.T."/>
            <person name="Anantharaman K."/>
            <person name="Sharon I."/>
            <person name="Hug L.A."/>
            <person name="Burstein D."/>
            <person name="Emerson J.B."/>
            <person name="Thomas B.C."/>
            <person name="Banfield J.F."/>
        </authorList>
    </citation>
    <scope>NUCLEOTIDE SEQUENCE [LARGE SCALE GENOMIC DNA]</scope>
    <source>
        <strain evidence="11">CG1_02_37_22</strain>
    </source>
</reference>
<dbReference type="PRINTS" id="PR00980">
    <property type="entry name" value="TRNASYNTHALA"/>
</dbReference>
<evidence type="ECO:0000256" key="4">
    <source>
        <dbReference type="ARBA" id="ARBA00022741"/>
    </source>
</evidence>
<dbReference type="Gene3D" id="3.30.54.20">
    <property type="match status" value="1"/>
</dbReference>
<dbReference type="PANTHER" id="PTHR11777:SF9">
    <property type="entry name" value="ALANINE--TRNA LIGASE, CYTOPLASMIC"/>
    <property type="match status" value="1"/>
</dbReference>
<dbReference type="Pfam" id="PF07973">
    <property type="entry name" value="tRNA_SAD"/>
    <property type="match status" value="1"/>
</dbReference>
<dbReference type="SMART" id="SM00863">
    <property type="entry name" value="tRNA_SAD"/>
    <property type="match status" value="1"/>
</dbReference>
<comment type="similarity">
    <text evidence="1 9">Belongs to the class-II aminoacyl-tRNA synthetase family.</text>
</comment>
<dbReference type="GO" id="GO:0005829">
    <property type="term" value="C:cytosol"/>
    <property type="evidence" value="ECO:0007669"/>
    <property type="project" value="TreeGrafter"/>
</dbReference>
<dbReference type="InterPro" id="IPR045864">
    <property type="entry name" value="aa-tRNA-synth_II/BPL/LPL"/>
</dbReference>
<evidence type="ECO:0000256" key="2">
    <source>
        <dbReference type="ARBA" id="ARBA00022555"/>
    </source>
</evidence>
<keyword evidence="9" id="KW-0479">Metal-binding</keyword>
<evidence type="ECO:0000256" key="8">
    <source>
        <dbReference type="ARBA" id="ARBA00023146"/>
    </source>
</evidence>
<evidence type="ECO:0000256" key="9">
    <source>
        <dbReference type="HAMAP-Rule" id="MF_00036"/>
    </source>
</evidence>
<dbReference type="HAMAP" id="MF_00036_B">
    <property type="entry name" value="Ala_tRNA_synth_B"/>
    <property type="match status" value="1"/>
</dbReference>
<keyword evidence="5 9" id="KW-0067">ATP-binding</keyword>
<dbReference type="Pfam" id="PF01411">
    <property type="entry name" value="tRNA-synt_2c"/>
    <property type="match status" value="1"/>
</dbReference>
<evidence type="ECO:0000259" key="10">
    <source>
        <dbReference type="PROSITE" id="PS50860"/>
    </source>
</evidence>
<dbReference type="Gene3D" id="3.30.930.10">
    <property type="entry name" value="Bira Bifunctional Protein, Domain 2"/>
    <property type="match status" value="1"/>
</dbReference>
<feature type="domain" description="Alanyl-transfer RNA synthetases family profile" evidence="10">
    <location>
        <begin position="1"/>
        <end position="610"/>
    </location>
</feature>